<evidence type="ECO:0000256" key="7">
    <source>
        <dbReference type="SAM" id="Phobius"/>
    </source>
</evidence>
<organism evidence="9 10">
    <name type="scientific">Barnesiella viscericola</name>
    <dbReference type="NCBI Taxonomy" id="397865"/>
    <lineage>
        <taxon>Bacteria</taxon>
        <taxon>Pseudomonadati</taxon>
        <taxon>Bacteroidota</taxon>
        <taxon>Bacteroidia</taxon>
        <taxon>Bacteroidales</taxon>
        <taxon>Barnesiellaceae</taxon>
        <taxon>Barnesiella</taxon>
    </lineage>
</organism>
<keyword evidence="2" id="KW-1003">Cell membrane</keyword>
<dbReference type="GO" id="GO:0005886">
    <property type="term" value="C:plasma membrane"/>
    <property type="evidence" value="ECO:0007669"/>
    <property type="project" value="UniProtKB-SubCell"/>
</dbReference>
<feature type="transmembrane region" description="Helical" evidence="7">
    <location>
        <begin position="118"/>
        <end position="134"/>
    </location>
</feature>
<dbReference type="PANTHER" id="PTHR34390">
    <property type="entry name" value="UPF0442 PROTEIN YJJB-RELATED"/>
    <property type="match status" value="1"/>
</dbReference>
<dbReference type="InterPro" id="IPR010619">
    <property type="entry name" value="ThrE-like_N"/>
</dbReference>
<dbReference type="AlphaFoldDB" id="A0A921STN4"/>
<reference evidence="9" key="1">
    <citation type="journal article" date="2021" name="PeerJ">
        <title>Extensive microbial diversity within the chicken gut microbiome revealed by metagenomics and culture.</title>
        <authorList>
            <person name="Gilroy R."/>
            <person name="Ravi A."/>
            <person name="Getino M."/>
            <person name="Pursley I."/>
            <person name="Horton D.L."/>
            <person name="Alikhan N.F."/>
            <person name="Baker D."/>
            <person name="Gharbi K."/>
            <person name="Hall N."/>
            <person name="Watson M."/>
            <person name="Adriaenssens E.M."/>
            <person name="Foster-Nyarko E."/>
            <person name="Jarju S."/>
            <person name="Secka A."/>
            <person name="Antonio M."/>
            <person name="Oren A."/>
            <person name="Chaudhuri R.R."/>
            <person name="La Ragione R."/>
            <person name="Hildebrand F."/>
            <person name="Pallen M.J."/>
        </authorList>
    </citation>
    <scope>NUCLEOTIDE SEQUENCE</scope>
    <source>
        <strain evidence="9">CHK121-7720</strain>
    </source>
</reference>
<keyword evidence="5 7" id="KW-0472">Membrane</keyword>
<dbReference type="GO" id="GO:0015744">
    <property type="term" value="P:succinate transport"/>
    <property type="evidence" value="ECO:0007669"/>
    <property type="project" value="TreeGrafter"/>
</dbReference>
<keyword evidence="4 7" id="KW-1133">Transmembrane helix</keyword>
<evidence type="ECO:0000313" key="10">
    <source>
        <dbReference type="Proteomes" id="UP000757103"/>
    </source>
</evidence>
<dbReference type="PANTHER" id="PTHR34390:SF2">
    <property type="entry name" value="SUCCINATE TRANSPORTER SUBUNIT YJJP-RELATED"/>
    <property type="match status" value="1"/>
</dbReference>
<feature type="transmembrane region" description="Helical" evidence="7">
    <location>
        <begin position="198"/>
        <end position="220"/>
    </location>
</feature>
<comment type="caution">
    <text evidence="9">The sequence shown here is derived from an EMBL/GenBank/DDBJ whole genome shotgun (WGS) entry which is preliminary data.</text>
</comment>
<comment type="subcellular location">
    <subcellularLocation>
        <location evidence="1">Cell membrane</location>
        <topology evidence="1">Multi-pass membrane protein</topology>
    </subcellularLocation>
</comment>
<accession>A0A921STN4</accession>
<keyword evidence="3 7" id="KW-0812">Transmembrane</keyword>
<evidence type="ECO:0000256" key="1">
    <source>
        <dbReference type="ARBA" id="ARBA00004651"/>
    </source>
</evidence>
<evidence type="ECO:0000256" key="5">
    <source>
        <dbReference type="ARBA" id="ARBA00023136"/>
    </source>
</evidence>
<dbReference type="InterPro" id="IPR050539">
    <property type="entry name" value="ThrE_Dicarb/AminoAcid_Exp"/>
</dbReference>
<dbReference type="EMBL" id="DYUD01000001">
    <property type="protein sequence ID" value="HJG87846.1"/>
    <property type="molecule type" value="Genomic_DNA"/>
</dbReference>
<protein>
    <submittedName>
        <fullName evidence="9">Threonine/serine exporter family protein</fullName>
    </submittedName>
</protein>
<reference evidence="9" key="2">
    <citation type="submission" date="2021-09" db="EMBL/GenBank/DDBJ databases">
        <authorList>
            <person name="Gilroy R."/>
        </authorList>
    </citation>
    <scope>NUCLEOTIDE SEQUENCE</scope>
    <source>
        <strain evidence="9">CHK121-7720</strain>
    </source>
</reference>
<evidence type="ECO:0000256" key="4">
    <source>
        <dbReference type="ARBA" id="ARBA00022989"/>
    </source>
</evidence>
<comment type="similarity">
    <text evidence="6">Belongs to the ThrE exporter (TC 2.A.79) family.</text>
</comment>
<evidence type="ECO:0000256" key="2">
    <source>
        <dbReference type="ARBA" id="ARBA00022475"/>
    </source>
</evidence>
<dbReference type="Proteomes" id="UP000757103">
    <property type="component" value="Unassembled WGS sequence"/>
</dbReference>
<proteinExistence type="inferred from homology"/>
<evidence type="ECO:0000259" key="8">
    <source>
        <dbReference type="Pfam" id="PF06738"/>
    </source>
</evidence>
<dbReference type="Pfam" id="PF06738">
    <property type="entry name" value="ThrE"/>
    <property type="match status" value="1"/>
</dbReference>
<evidence type="ECO:0000313" key="9">
    <source>
        <dbReference type="EMBL" id="HJG87846.1"/>
    </source>
</evidence>
<gene>
    <name evidence="9" type="ORF">K8U91_00005</name>
</gene>
<dbReference type="RefSeq" id="WP_273304982.1">
    <property type="nucleotide sequence ID" value="NZ_CASDXW010000001.1"/>
</dbReference>
<feature type="transmembrane region" description="Helical" evidence="7">
    <location>
        <begin position="140"/>
        <end position="158"/>
    </location>
</feature>
<evidence type="ECO:0000256" key="6">
    <source>
        <dbReference type="ARBA" id="ARBA00034125"/>
    </source>
</evidence>
<dbReference type="GO" id="GO:0022857">
    <property type="term" value="F:transmembrane transporter activity"/>
    <property type="evidence" value="ECO:0007669"/>
    <property type="project" value="InterPro"/>
</dbReference>
<feature type="transmembrane region" description="Helical" evidence="7">
    <location>
        <begin position="232"/>
        <end position="253"/>
    </location>
</feature>
<sequence length="258" mass="28492">MNNVHEELKAVSQFLTEYATCLMASGVHTSRIVRNTARIAESFGFEAHMTLFHKTISMTLRSKDNAHVYSTVSTAKSGAINFEFNSELSALSWEAYDNHLPLDTLWEKYHAITGKPRMNPWAVWILVGFANASFCRLFNGDWVAVAAVFVATLIGFRLKQVLGKHHINHYFVFTISAFVASFIASITMWQQWGTTPDIAIGASVLYLIPGVPLINGIIDIIEGHVLAGTARLINALLLIVCIAFGMSITLLMMGGNLL</sequence>
<name>A0A921STN4_9BACT</name>
<evidence type="ECO:0000256" key="3">
    <source>
        <dbReference type="ARBA" id="ARBA00022692"/>
    </source>
</evidence>
<feature type="domain" description="Threonine/serine exporter-like N-terminal" evidence="8">
    <location>
        <begin position="14"/>
        <end position="250"/>
    </location>
</feature>
<feature type="transmembrane region" description="Helical" evidence="7">
    <location>
        <begin position="170"/>
        <end position="192"/>
    </location>
</feature>